<dbReference type="PANTHER" id="PTHR47326">
    <property type="entry name" value="TRANSPOSABLE ELEMENT TC3 TRANSPOSASE-LIKE PROTEIN"/>
    <property type="match status" value="1"/>
</dbReference>
<name>E2A458_CAMFO</name>
<protein>
    <submittedName>
        <fullName evidence="1">Uncharacterized protein</fullName>
    </submittedName>
</protein>
<organism evidence="2">
    <name type="scientific">Camponotus floridanus</name>
    <name type="common">Florida carpenter ant</name>
    <dbReference type="NCBI Taxonomy" id="104421"/>
    <lineage>
        <taxon>Eukaryota</taxon>
        <taxon>Metazoa</taxon>
        <taxon>Ecdysozoa</taxon>
        <taxon>Arthropoda</taxon>
        <taxon>Hexapoda</taxon>
        <taxon>Insecta</taxon>
        <taxon>Pterygota</taxon>
        <taxon>Neoptera</taxon>
        <taxon>Endopterygota</taxon>
        <taxon>Hymenoptera</taxon>
        <taxon>Apocrita</taxon>
        <taxon>Aculeata</taxon>
        <taxon>Formicoidea</taxon>
        <taxon>Formicidae</taxon>
        <taxon>Formicinae</taxon>
        <taxon>Camponotus</taxon>
    </lineage>
</organism>
<dbReference type="OMA" id="SDECTIK"/>
<evidence type="ECO:0000313" key="2">
    <source>
        <dbReference type="Proteomes" id="UP000000311"/>
    </source>
</evidence>
<dbReference type="Gene3D" id="3.30.420.10">
    <property type="entry name" value="Ribonuclease H-like superfamily/Ribonuclease H"/>
    <property type="match status" value="1"/>
</dbReference>
<dbReference type="GO" id="GO:0003676">
    <property type="term" value="F:nucleic acid binding"/>
    <property type="evidence" value="ECO:0007669"/>
    <property type="project" value="InterPro"/>
</dbReference>
<proteinExistence type="predicted"/>
<dbReference type="InParanoid" id="E2A458"/>
<dbReference type="Proteomes" id="UP000000311">
    <property type="component" value="Unassembled WGS sequence"/>
</dbReference>
<sequence length="74" mass="9156">MQARVRFSQWALQMIRLDHHFFRYVLFSDECTIKSDGELNRHNCHYWSNVNPHWYRAVDHQHRWSLIVWCGIVN</sequence>
<dbReference type="PANTHER" id="PTHR47326:SF1">
    <property type="entry name" value="HTH PSQ-TYPE DOMAIN-CONTAINING PROTEIN"/>
    <property type="match status" value="1"/>
</dbReference>
<gene>
    <name evidence="1" type="ORF">EAG_00057</name>
</gene>
<feature type="non-terminal residue" evidence="1">
    <location>
        <position position="74"/>
    </location>
</feature>
<keyword evidence="2" id="KW-1185">Reference proteome</keyword>
<evidence type="ECO:0000313" key="1">
    <source>
        <dbReference type="EMBL" id="EFN71781.1"/>
    </source>
</evidence>
<dbReference type="AlphaFoldDB" id="E2A458"/>
<reference evidence="1 2" key="1">
    <citation type="journal article" date="2010" name="Science">
        <title>Genomic comparison of the ants Camponotus floridanus and Harpegnathos saltator.</title>
        <authorList>
            <person name="Bonasio R."/>
            <person name="Zhang G."/>
            <person name="Ye C."/>
            <person name="Mutti N.S."/>
            <person name="Fang X."/>
            <person name="Qin N."/>
            <person name="Donahue G."/>
            <person name="Yang P."/>
            <person name="Li Q."/>
            <person name="Li C."/>
            <person name="Zhang P."/>
            <person name="Huang Z."/>
            <person name="Berger S.L."/>
            <person name="Reinberg D."/>
            <person name="Wang J."/>
            <person name="Liebig J."/>
        </authorList>
    </citation>
    <scope>NUCLEOTIDE SEQUENCE [LARGE SCALE GENOMIC DNA]</scope>
    <source>
        <strain evidence="2">C129</strain>
    </source>
</reference>
<accession>E2A458</accession>
<dbReference type="EMBL" id="GL436556">
    <property type="protein sequence ID" value="EFN71781.1"/>
    <property type="molecule type" value="Genomic_DNA"/>
</dbReference>
<dbReference type="InterPro" id="IPR036397">
    <property type="entry name" value="RNaseH_sf"/>
</dbReference>